<accession>A0A6A8ME79</accession>
<feature type="transmembrane region" description="Helical" evidence="1">
    <location>
        <begin position="7"/>
        <end position="25"/>
    </location>
</feature>
<keyword evidence="1" id="KW-1133">Transmembrane helix</keyword>
<dbReference type="InterPro" id="IPR006976">
    <property type="entry name" value="VanZ-like"/>
</dbReference>
<dbReference type="OrthoDB" id="4822551at2"/>
<feature type="transmembrane region" description="Helical" evidence="1">
    <location>
        <begin position="31"/>
        <end position="50"/>
    </location>
</feature>
<feature type="transmembrane region" description="Helical" evidence="1">
    <location>
        <begin position="157"/>
        <end position="174"/>
    </location>
</feature>
<keyword evidence="4" id="KW-1185">Reference proteome</keyword>
<dbReference type="AlphaFoldDB" id="A0A6A8ME79"/>
<evidence type="ECO:0000313" key="3">
    <source>
        <dbReference type="EMBL" id="MST87089.1"/>
    </source>
</evidence>
<name>A0A6A8ME79_9LACO</name>
<organism evidence="3 4">
    <name type="scientific">Lactobacillus porci</name>
    <dbReference type="NCBI Taxonomy" id="2012477"/>
    <lineage>
        <taxon>Bacteria</taxon>
        <taxon>Bacillati</taxon>
        <taxon>Bacillota</taxon>
        <taxon>Bacilli</taxon>
        <taxon>Lactobacillales</taxon>
        <taxon>Lactobacillaceae</taxon>
        <taxon>Lactobacillus</taxon>
    </lineage>
</organism>
<dbReference type="Proteomes" id="UP000438120">
    <property type="component" value="Unassembled WGS sequence"/>
</dbReference>
<evidence type="ECO:0000256" key="1">
    <source>
        <dbReference type="SAM" id="Phobius"/>
    </source>
</evidence>
<feature type="transmembrane region" description="Helical" evidence="1">
    <location>
        <begin position="94"/>
        <end position="112"/>
    </location>
</feature>
<dbReference type="RefSeq" id="WP_154548505.1">
    <property type="nucleotide sequence ID" value="NZ_VUMX01000012.1"/>
</dbReference>
<dbReference type="Pfam" id="PF04892">
    <property type="entry name" value="VanZ"/>
    <property type="match status" value="1"/>
</dbReference>
<reference evidence="3 4" key="1">
    <citation type="submission" date="2019-08" db="EMBL/GenBank/DDBJ databases">
        <title>In-depth cultivation of the pig gut microbiome towards novel bacterial diversity and tailored functional studies.</title>
        <authorList>
            <person name="Wylensek D."/>
            <person name="Hitch T.C.A."/>
            <person name="Clavel T."/>
        </authorList>
    </citation>
    <scope>NUCLEOTIDE SEQUENCE [LARGE SCALE GENOMIC DNA]</scope>
    <source>
        <strain evidence="3 4">Bifido-178-WT-2B</strain>
    </source>
</reference>
<evidence type="ECO:0000313" key="4">
    <source>
        <dbReference type="Proteomes" id="UP000438120"/>
    </source>
</evidence>
<evidence type="ECO:0000259" key="2">
    <source>
        <dbReference type="Pfam" id="PF04892"/>
    </source>
</evidence>
<feature type="domain" description="VanZ-like" evidence="2">
    <location>
        <begin position="38"/>
        <end position="169"/>
    </location>
</feature>
<keyword evidence="1" id="KW-0472">Membrane</keyword>
<comment type="caution">
    <text evidence="3">The sequence shown here is derived from an EMBL/GenBank/DDBJ whole genome shotgun (WGS) entry which is preliminary data.</text>
</comment>
<proteinExistence type="predicted"/>
<gene>
    <name evidence="3" type="ORF">FYJ62_05425</name>
</gene>
<dbReference type="EMBL" id="VUMX01000012">
    <property type="protein sequence ID" value="MST87089.1"/>
    <property type="molecule type" value="Genomic_DNA"/>
</dbReference>
<protein>
    <submittedName>
        <fullName evidence="3">VanZ family protein</fullName>
    </submittedName>
</protein>
<sequence length="235" mass="26531">MGHELALLIRFIVIGGCVFAGYLGIRTGNKLLRLIITVVYACALVYYVVASRVITSAVYYATHPVLLASIGELVKNPSFWEWGAKKVFASSNYGGRYGFIMNIMLFIPLGYIIPAWSKWLHSIIITTFLGFCLSDFIEHFQRLTGLGVYDVNDMLANTMGAFFGAVAIMPSLWLKSIQERRARKARQAAERQARGEAEAARLDRVSRTLRGEKVDTHARLTRKDYRRLQEGKDKE</sequence>
<keyword evidence="1" id="KW-0812">Transmembrane</keyword>